<organism evidence="3 4">
    <name type="scientific">Bosea caraganae</name>
    <dbReference type="NCBI Taxonomy" id="2763117"/>
    <lineage>
        <taxon>Bacteria</taxon>
        <taxon>Pseudomonadati</taxon>
        <taxon>Pseudomonadota</taxon>
        <taxon>Alphaproteobacteria</taxon>
        <taxon>Hyphomicrobiales</taxon>
        <taxon>Boseaceae</taxon>
        <taxon>Bosea</taxon>
    </lineage>
</organism>
<dbReference type="OrthoDB" id="9815825at2"/>
<dbReference type="PANTHER" id="PTHR43708:SF3">
    <property type="entry name" value="OXIDOREDUCTASE"/>
    <property type="match status" value="1"/>
</dbReference>
<feature type="domain" description="GFO/IDH/MocA-like oxidoreductase" evidence="2">
    <location>
        <begin position="149"/>
        <end position="283"/>
    </location>
</feature>
<dbReference type="EMBL" id="QQTP01000021">
    <property type="protein sequence ID" value="RDJ20203.1"/>
    <property type="molecule type" value="Genomic_DNA"/>
</dbReference>
<dbReference type="Pfam" id="PF22725">
    <property type="entry name" value="GFO_IDH_MocA_C3"/>
    <property type="match status" value="1"/>
</dbReference>
<dbReference type="Gene3D" id="3.40.50.720">
    <property type="entry name" value="NAD(P)-binding Rossmann-like Domain"/>
    <property type="match status" value="1"/>
</dbReference>
<dbReference type="RefSeq" id="WP_114832169.1">
    <property type="nucleotide sequence ID" value="NZ_QQTO01000040.1"/>
</dbReference>
<keyword evidence="4" id="KW-1185">Reference proteome</keyword>
<evidence type="ECO:0000259" key="1">
    <source>
        <dbReference type="Pfam" id="PF01408"/>
    </source>
</evidence>
<dbReference type="InterPro" id="IPR036291">
    <property type="entry name" value="NAD(P)-bd_dom_sf"/>
</dbReference>
<dbReference type="Pfam" id="PF01408">
    <property type="entry name" value="GFO_IDH_MocA"/>
    <property type="match status" value="1"/>
</dbReference>
<dbReference type="PANTHER" id="PTHR43708">
    <property type="entry name" value="CONSERVED EXPRESSED OXIDOREDUCTASE (EUROFUNG)"/>
    <property type="match status" value="1"/>
</dbReference>
<sequence length="392" mass="41573">MHAAVTALLGRRVRLGLVGGGGASLIGPVHRVAARFDDCFETVAGVLSSKPERALAEAQALGLPRGYADMATMIAEEAKRPDGIDAVAIMTPNDSHQLYAEMALAAGLDVICDKPLTNDLESALGLVETARSRGLVFCLTHNYSGYPMVREARSAVAENELGPLRVATVSYVQGSLGTRVEDKPEAMLERTRWRLDPARGGLSHVMGDIGTHAHQLLSFVTGRKVEAVLADVGAAMPDRVTHDTASVILRLEGGVRGVLFATKAATGAENAMSLEVYGEAGGLHWAQASANELRVMRNARPAEIRTRGLPTLHEYSRRAARIPPGHPEAFFEAFANIYSDFALLVAARRAGKPADPFAALAPTAADGADGLAFIEACLDSTASGTWAKVRQF</sequence>
<gene>
    <name evidence="3" type="ORF">DWE98_25705</name>
</gene>
<dbReference type="InterPro" id="IPR055170">
    <property type="entry name" value="GFO_IDH_MocA-like_dom"/>
</dbReference>
<evidence type="ECO:0000313" key="4">
    <source>
        <dbReference type="Proteomes" id="UP000255207"/>
    </source>
</evidence>
<accession>A0A370KYY3</accession>
<protein>
    <submittedName>
        <fullName evidence="3">Gfo/Idh/MocA family oxidoreductase</fullName>
    </submittedName>
</protein>
<evidence type="ECO:0000313" key="3">
    <source>
        <dbReference type="EMBL" id="RDJ20203.1"/>
    </source>
</evidence>
<comment type="caution">
    <text evidence="3">The sequence shown here is derived from an EMBL/GenBank/DDBJ whole genome shotgun (WGS) entry which is preliminary data.</text>
</comment>
<dbReference type="SUPFAM" id="SSF51735">
    <property type="entry name" value="NAD(P)-binding Rossmann-fold domains"/>
    <property type="match status" value="1"/>
</dbReference>
<dbReference type="AlphaFoldDB" id="A0A370KYY3"/>
<name>A0A370KYY3_9HYPH</name>
<dbReference type="Proteomes" id="UP000255207">
    <property type="component" value="Unassembled WGS sequence"/>
</dbReference>
<dbReference type="InterPro" id="IPR051317">
    <property type="entry name" value="Gfo/Idh/MocA_oxidoreduct"/>
</dbReference>
<proteinExistence type="predicted"/>
<reference evidence="4" key="1">
    <citation type="submission" date="2018-07" db="EMBL/GenBank/DDBJ databases">
        <authorList>
            <person name="Safronova V.I."/>
            <person name="Chirak E.R."/>
            <person name="Sazanova A.L."/>
        </authorList>
    </citation>
    <scope>NUCLEOTIDE SEQUENCE [LARGE SCALE GENOMIC DNA]</scope>
    <source>
        <strain evidence="4">RCAM04685</strain>
    </source>
</reference>
<feature type="domain" description="Gfo/Idh/MocA-like oxidoreductase N-terminal" evidence="1">
    <location>
        <begin position="14"/>
        <end position="139"/>
    </location>
</feature>
<dbReference type="Gene3D" id="3.30.360.10">
    <property type="entry name" value="Dihydrodipicolinate Reductase, domain 2"/>
    <property type="match status" value="1"/>
</dbReference>
<evidence type="ECO:0000259" key="2">
    <source>
        <dbReference type="Pfam" id="PF22725"/>
    </source>
</evidence>
<dbReference type="InterPro" id="IPR000683">
    <property type="entry name" value="Gfo/Idh/MocA-like_OxRdtase_N"/>
</dbReference>
<dbReference type="SUPFAM" id="SSF55347">
    <property type="entry name" value="Glyceraldehyde-3-phosphate dehydrogenase-like, C-terminal domain"/>
    <property type="match status" value="1"/>
</dbReference>
<dbReference type="GO" id="GO:0000166">
    <property type="term" value="F:nucleotide binding"/>
    <property type="evidence" value="ECO:0007669"/>
    <property type="project" value="InterPro"/>
</dbReference>